<reference evidence="2 3" key="1">
    <citation type="journal article" date="2016" name="Nat. Commun.">
        <title>Ectomycorrhizal ecology is imprinted in the genome of the dominant symbiotic fungus Cenococcum geophilum.</title>
        <authorList>
            <consortium name="DOE Joint Genome Institute"/>
            <person name="Peter M."/>
            <person name="Kohler A."/>
            <person name="Ohm R.A."/>
            <person name="Kuo A."/>
            <person name="Krutzmann J."/>
            <person name="Morin E."/>
            <person name="Arend M."/>
            <person name="Barry K.W."/>
            <person name="Binder M."/>
            <person name="Choi C."/>
            <person name="Clum A."/>
            <person name="Copeland A."/>
            <person name="Grisel N."/>
            <person name="Haridas S."/>
            <person name="Kipfer T."/>
            <person name="LaButti K."/>
            <person name="Lindquist E."/>
            <person name="Lipzen A."/>
            <person name="Maire R."/>
            <person name="Meier B."/>
            <person name="Mihaltcheva S."/>
            <person name="Molinier V."/>
            <person name="Murat C."/>
            <person name="Poggeler S."/>
            <person name="Quandt C.A."/>
            <person name="Sperisen C."/>
            <person name="Tritt A."/>
            <person name="Tisserant E."/>
            <person name="Crous P.W."/>
            <person name="Henrissat B."/>
            <person name="Nehls U."/>
            <person name="Egli S."/>
            <person name="Spatafora J.W."/>
            <person name="Grigoriev I.V."/>
            <person name="Martin F.M."/>
        </authorList>
    </citation>
    <scope>NUCLEOTIDE SEQUENCE [LARGE SCALE GENOMIC DNA]</scope>
    <source>
        <strain evidence="2 3">CBS 207.34</strain>
    </source>
</reference>
<dbReference type="Gene3D" id="3.30.920.50">
    <property type="entry name" value="Beta-1,3-glucanase, C-terminal domain"/>
    <property type="match status" value="1"/>
</dbReference>
<organism evidence="2 3">
    <name type="scientific">Glonium stellatum</name>
    <dbReference type="NCBI Taxonomy" id="574774"/>
    <lineage>
        <taxon>Eukaryota</taxon>
        <taxon>Fungi</taxon>
        <taxon>Dikarya</taxon>
        <taxon>Ascomycota</taxon>
        <taxon>Pezizomycotina</taxon>
        <taxon>Dothideomycetes</taxon>
        <taxon>Pleosporomycetidae</taxon>
        <taxon>Gloniales</taxon>
        <taxon>Gloniaceae</taxon>
        <taxon>Glonium</taxon>
    </lineage>
</organism>
<dbReference type="Gene3D" id="2.60.110.10">
    <property type="entry name" value="Thaumatin"/>
    <property type="match status" value="1"/>
</dbReference>
<gene>
    <name evidence="2" type="ORF">AOQ84DRAFT_433493</name>
</gene>
<keyword evidence="2" id="KW-0378">Hydrolase</keyword>
<accession>A0A8E2JP32</accession>
<dbReference type="InterPro" id="IPR037176">
    <property type="entry name" value="Osmotin/thaumatin-like_sf"/>
</dbReference>
<evidence type="ECO:0000313" key="2">
    <source>
        <dbReference type="EMBL" id="OCL04415.1"/>
    </source>
</evidence>
<dbReference type="InterPro" id="IPR032477">
    <property type="entry name" value="Glyco_hydro_64"/>
</dbReference>
<evidence type="ECO:0000313" key="3">
    <source>
        <dbReference type="Proteomes" id="UP000250140"/>
    </source>
</evidence>
<name>A0A8E2JP32_9PEZI</name>
<dbReference type="InterPro" id="IPR042517">
    <property type="entry name" value="Glyco_hydro_64_N_2"/>
</dbReference>
<proteinExistence type="predicted"/>
<sequence>MTDHAAPDAQAVAQTVAAARSAATLDAPPGSLNIALKNHTTSNTVFAYVTGLALNNNNAPVLLQSDGKTLYYPQSPPSTCTPLSVNCAIPLGAPGSTVTVTIPKIAGGRIWFSIDEPLTFLVNPGPALVEPSVTSFSDPNINIAWAFCEFTYNNAQLFANISYVDFVSIPIALTLISTSDGTQHVAGMPADGLATVCDGLRKQAAIDHQPWDQLIYNHNGHPLRALSPNNLLVSNPNAFSGYWEPYIQQVWSRFSCNEMRINTQAAFGSICGKVKNGALELSAAGSFPQPSGADIFSCSTGPFATGNSTERNVVIPRLAAAFNRSTLLLCDEHPNGAHKGQYYNESITNHYSRVIHEVNVDSRGYAFPYDDVTPDGGHDQCGAVMDGSPRLFIVAFGGASVHG</sequence>
<dbReference type="EMBL" id="KV750514">
    <property type="protein sequence ID" value="OCL04415.1"/>
    <property type="molecule type" value="Genomic_DNA"/>
</dbReference>
<feature type="domain" description="GH64" evidence="1">
    <location>
        <begin position="29"/>
        <end position="383"/>
    </location>
</feature>
<dbReference type="GO" id="GO:0016787">
    <property type="term" value="F:hydrolase activity"/>
    <property type="evidence" value="ECO:0007669"/>
    <property type="project" value="UniProtKB-KW"/>
</dbReference>
<dbReference type="PANTHER" id="PTHR38165:SF1">
    <property type="entry name" value="GLUCANASE B"/>
    <property type="match status" value="1"/>
</dbReference>
<dbReference type="OrthoDB" id="10058186at2759"/>
<dbReference type="Proteomes" id="UP000250140">
    <property type="component" value="Unassembled WGS sequence"/>
</dbReference>
<dbReference type="PANTHER" id="PTHR38165">
    <property type="match status" value="1"/>
</dbReference>
<dbReference type="InterPro" id="IPR037398">
    <property type="entry name" value="Glyco_hydro_64_fam"/>
</dbReference>
<dbReference type="Pfam" id="PF16483">
    <property type="entry name" value="Glyco_hydro_64"/>
    <property type="match status" value="1"/>
</dbReference>
<protein>
    <submittedName>
        <fullName evidence="2">Glycoside hydrolase family 64 protein</fullName>
    </submittedName>
</protein>
<evidence type="ECO:0000259" key="1">
    <source>
        <dbReference type="PROSITE" id="PS52006"/>
    </source>
</evidence>
<dbReference type="AlphaFoldDB" id="A0A8E2JP32"/>
<keyword evidence="3" id="KW-1185">Reference proteome</keyword>
<dbReference type="PROSITE" id="PS52006">
    <property type="entry name" value="GH64"/>
    <property type="match status" value="1"/>
</dbReference>
<dbReference type="CDD" id="cd09220">
    <property type="entry name" value="GH64-GluB-like"/>
    <property type="match status" value="1"/>
</dbReference>